<dbReference type="PANTHER" id="PTHR43209">
    <property type="entry name" value="TRNA SULFURTRANSFERASE"/>
    <property type="match status" value="1"/>
</dbReference>
<dbReference type="PANTHER" id="PTHR43209:SF1">
    <property type="entry name" value="TRNA SULFURTRANSFERASE"/>
    <property type="match status" value="1"/>
</dbReference>
<dbReference type="GO" id="GO:0005524">
    <property type="term" value="F:ATP binding"/>
    <property type="evidence" value="ECO:0007669"/>
    <property type="project" value="UniProtKB-KW"/>
</dbReference>
<dbReference type="GO" id="GO:0002937">
    <property type="term" value="P:tRNA 4-thiouridine biosynthesis"/>
    <property type="evidence" value="ECO:0007669"/>
    <property type="project" value="TreeGrafter"/>
</dbReference>
<dbReference type="InterPro" id="IPR050102">
    <property type="entry name" value="tRNA_sulfurtransferase_ThiI"/>
</dbReference>
<sequence>MSDSPQIIVLFSGGLDSLLTAKLLERQGLRVRCLHFYSPFFGGEALAAHWSKVHGLDVVSRDVGPQFAAMLRQRPEHGFGKVLNPCVDCKILLLREARAYMESVGAQALATGEVLGQRPMSQRRDTLNVILRDAGVSNFLLRPLCAHHLQPTPVEESGLVDRSRLLGIWGRGRTEQLALAKEYGITEIPTPGGGCRLTERENARRYWLVLTRLPQPTAGDFTLANLGRQFWHSEGQSHYWLCVGRNSADNDLLAAAAGPDDLVLRMRDMPGPLALARNGALWPEDVLGTACQMAASYAPKAVATGGPVFVRARRGEEFKDILVPTQRCEALWNEPAWDEIKGVIRAEARERQAVQDAARAAAREARYEAERLEAGLHADDGPQA</sequence>
<name>A0A4P7UF91_DESDE</name>
<dbReference type="SUPFAM" id="SSF52402">
    <property type="entry name" value="Adenine nucleotide alpha hydrolases-like"/>
    <property type="match status" value="1"/>
</dbReference>
<proteinExistence type="predicted"/>
<evidence type="ECO:0000259" key="3">
    <source>
        <dbReference type="Pfam" id="PF02568"/>
    </source>
</evidence>
<reference evidence="4 5" key="1">
    <citation type="submission" date="2019-02" db="EMBL/GenBank/DDBJ databases">
        <title>Complete Genome Sequence of Desulfovibrio desulfuricans IC1, a Sulfonate Utilizing Anaerobe.</title>
        <authorList>
            <person name="Day L.A."/>
            <person name="De Leon K.B."/>
            <person name="Wall J.D."/>
        </authorList>
    </citation>
    <scope>NUCLEOTIDE SEQUENCE [LARGE SCALE GENOMIC DNA]</scope>
    <source>
        <strain evidence="4 5">IC1</strain>
    </source>
</reference>
<accession>A0A4P7UF91</accession>
<evidence type="ECO:0000256" key="1">
    <source>
        <dbReference type="ARBA" id="ARBA00022741"/>
    </source>
</evidence>
<keyword evidence="1" id="KW-0547">Nucleotide-binding</keyword>
<organism evidence="4 5">
    <name type="scientific">Desulfovibrio desulfuricans</name>
    <dbReference type="NCBI Taxonomy" id="876"/>
    <lineage>
        <taxon>Bacteria</taxon>
        <taxon>Pseudomonadati</taxon>
        <taxon>Thermodesulfobacteriota</taxon>
        <taxon>Desulfovibrionia</taxon>
        <taxon>Desulfovibrionales</taxon>
        <taxon>Desulfovibrionaceae</taxon>
        <taxon>Desulfovibrio</taxon>
    </lineage>
</organism>
<dbReference type="InterPro" id="IPR014729">
    <property type="entry name" value="Rossmann-like_a/b/a_fold"/>
</dbReference>
<feature type="domain" description="Thil AANH" evidence="3">
    <location>
        <begin position="6"/>
        <end position="145"/>
    </location>
</feature>
<dbReference type="Gene3D" id="3.40.50.620">
    <property type="entry name" value="HUPs"/>
    <property type="match status" value="1"/>
</dbReference>
<dbReference type="GO" id="GO:0005829">
    <property type="term" value="C:cytosol"/>
    <property type="evidence" value="ECO:0007669"/>
    <property type="project" value="TreeGrafter"/>
</dbReference>
<keyword evidence="2" id="KW-0067">ATP-binding</keyword>
<gene>
    <name evidence="4" type="ORF">DDIC_01350</name>
</gene>
<evidence type="ECO:0000256" key="2">
    <source>
        <dbReference type="ARBA" id="ARBA00022840"/>
    </source>
</evidence>
<protein>
    <submittedName>
        <fullName evidence="4">DUF814 domain-containing protein</fullName>
    </submittedName>
</protein>
<dbReference type="InterPro" id="IPR020536">
    <property type="entry name" value="ThiI_AANH"/>
</dbReference>
<dbReference type="RefSeq" id="WP_136398785.1">
    <property type="nucleotide sequence ID" value="NZ_CP036295.1"/>
</dbReference>
<dbReference type="GO" id="GO:0052837">
    <property type="term" value="P:thiazole biosynthetic process"/>
    <property type="evidence" value="ECO:0007669"/>
    <property type="project" value="TreeGrafter"/>
</dbReference>
<dbReference type="OrthoDB" id="9781887at2"/>
<dbReference type="EMBL" id="CP036295">
    <property type="protein sequence ID" value="QCC84546.1"/>
    <property type="molecule type" value="Genomic_DNA"/>
</dbReference>
<dbReference type="Proteomes" id="UP000297065">
    <property type="component" value="Chromosome"/>
</dbReference>
<evidence type="ECO:0000313" key="5">
    <source>
        <dbReference type="Proteomes" id="UP000297065"/>
    </source>
</evidence>
<dbReference type="Pfam" id="PF02568">
    <property type="entry name" value="ThiI"/>
    <property type="match status" value="1"/>
</dbReference>
<dbReference type="GO" id="GO:0004810">
    <property type="term" value="F:CCA tRNA nucleotidyltransferase activity"/>
    <property type="evidence" value="ECO:0007669"/>
    <property type="project" value="InterPro"/>
</dbReference>
<dbReference type="AlphaFoldDB" id="A0A4P7UF91"/>
<evidence type="ECO:0000313" key="4">
    <source>
        <dbReference type="EMBL" id="QCC84546.1"/>
    </source>
</evidence>